<reference evidence="2 3" key="2">
    <citation type="journal article" date="2001" name="Science">
        <title>Genome sequence of the plant pathogen and biotechnology agent Agrobacterium tumefaciens C58.</title>
        <authorList>
            <person name="Goodner B."/>
            <person name="Hinkle G."/>
            <person name="Gattung S."/>
            <person name="Miller N."/>
            <person name="Blanchard M."/>
            <person name="Qurollo B."/>
            <person name="Goldman B.S."/>
            <person name="Cao Y."/>
            <person name="Askenazi M."/>
            <person name="Halling C."/>
            <person name="Mullin L."/>
            <person name="Houmiel K."/>
            <person name="Gordon J."/>
            <person name="Vaudin M."/>
            <person name="Iartchouk O."/>
            <person name="Epp A."/>
            <person name="Liu F."/>
            <person name="Wollam C."/>
            <person name="Allinger M."/>
            <person name="Doughty D."/>
            <person name="Scott C."/>
            <person name="Lappas C."/>
            <person name="Markelz B."/>
            <person name="Flanagan C."/>
            <person name="Crowell C."/>
            <person name="Gurson J."/>
            <person name="Lomo C."/>
            <person name="Sear C."/>
            <person name="Strub G."/>
            <person name="Cielo C."/>
            <person name="Slater S."/>
        </authorList>
    </citation>
    <scope>NUCLEOTIDE SEQUENCE [LARGE SCALE GENOMIC DNA]</scope>
    <source>
        <strain evidence="3">C58 / ATCC 33970</strain>
    </source>
</reference>
<evidence type="ECO:0000313" key="2">
    <source>
        <dbReference type="EMBL" id="AAK87271.2"/>
    </source>
</evidence>
<dbReference type="RefSeq" id="WP_010971654.1">
    <property type="nucleotide sequence ID" value="NC_003062.2"/>
</dbReference>
<organism evidence="2 3">
    <name type="scientific">Agrobacterium fabrum (strain C58 / ATCC 33970)</name>
    <name type="common">Agrobacterium tumefaciens (strain C58)</name>
    <dbReference type="NCBI Taxonomy" id="176299"/>
    <lineage>
        <taxon>Bacteria</taxon>
        <taxon>Pseudomonadati</taxon>
        <taxon>Pseudomonadota</taxon>
        <taxon>Alphaproteobacteria</taxon>
        <taxon>Hyphomicrobiales</taxon>
        <taxon>Rhizobiaceae</taxon>
        <taxon>Rhizobium/Agrobacterium group</taxon>
        <taxon>Agrobacterium</taxon>
        <taxon>Agrobacterium tumefaciens complex</taxon>
    </lineage>
</organism>
<evidence type="ECO:0000313" key="3">
    <source>
        <dbReference type="Proteomes" id="UP000000813"/>
    </source>
</evidence>
<dbReference type="HOGENOM" id="CLU_1640216_0_0_5"/>
<keyword evidence="3" id="KW-1185">Reference proteome</keyword>
<dbReference type="Proteomes" id="UP000000813">
    <property type="component" value="Chromosome circular"/>
</dbReference>
<protein>
    <submittedName>
        <fullName evidence="2">Uncharacterized protein</fullName>
    </submittedName>
</protein>
<reference evidence="2 3" key="1">
    <citation type="journal article" date="2001" name="Science">
        <title>The genome of the natural genetic engineer Agrobacterium tumefaciens C58.</title>
        <authorList>
            <person name="Wood D.W."/>
            <person name="Setubal J.C."/>
            <person name="Kaul R."/>
            <person name="Monks D.E."/>
            <person name="Kitajima J.P."/>
            <person name="Okura V.K."/>
            <person name="Zhou Y."/>
            <person name="Chen L."/>
            <person name="Wood G.E."/>
            <person name="Almeida N.F.Jr."/>
            <person name="Woo L."/>
            <person name="Chen Y."/>
            <person name="Paulsen I.T."/>
            <person name="Eisen J.A."/>
            <person name="Karp P.D."/>
            <person name="Bovee D.Sr."/>
            <person name="Chapman P."/>
            <person name="Clendenning J."/>
            <person name="Deatherage G."/>
            <person name="Gillet W."/>
            <person name="Grant C."/>
            <person name="Kutyavin T."/>
            <person name="Levy R."/>
            <person name="Li M.J."/>
            <person name="McClelland E."/>
            <person name="Palmieri A."/>
            <person name="Raymond C."/>
            <person name="Rouse G."/>
            <person name="Saenphimmachak C."/>
            <person name="Wu Z."/>
            <person name="Romero P."/>
            <person name="Gordon D."/>
            <person name="Zhang S."/>
            <person name="Yoo H."/>
            <person name="Tao Y."/>
            <person name="Biddle P."/>
            <person name="Jung M."/>
            <person name="Krespan W."/>
            <person name="Perry M."/>
            <person name="Gordon-Kamm B."/>
            <person name="Liao L."/>
            <person name="Kim S."/>
            <person name="Hendrick C."/>
            <person name="Zhao Z.Y."/>
            <person name="Dolan M."/>
            <person name="Chumley F."/>
            <person name="Tingey S.V."/>
            <person name="Tomb J.F."/>
            <person name="Gordon M.P."/>
            <person name="Olson M.V."/>
            <person name="Nester E.W."/>
        </authorList>
    </citation>
    <scope>NUCLEOTIDE SEQUENCE [LARGE SCALE GENOMIC DNA]</scope>
    <source>
        <strain evidence="3">C58 / ATCC 33970</strain>
    </source>
</reference>
<name>Q8U5B0_AGRFC</name>
<keyword evidence="1" id="KW-0732">Signal</keyword>
<dbReference type="OrthoDB" id="7595988at2"/>
<dbReference type="BioCyc" id="AGRO:ATU1481-MONOMER"/>
<sequence length="164" mass="17201">MKSSSYIAQVAIAAMFASTQSASAGPEDHHWSKDPASHCAFVVPASMTEGPAFWTGACVDGKASGIGMLRRRDGGRAGAAFLGKMRNGLPEIGVVDLDDGYRAGKFSDGDIGGEAELEPQLRIDAFRIAADAARQVSAKYAAEKNEASAQLYGTMAETLEAQIE</sequence>
<proteinExistence type="predicted"/>
<accession>Q8U5B0</accession>
<feature type="chain" id="PRO_5004314691" evidence="1">
    <location>
        <begin position="25"/>
        <end position="164"/>
    </location>
</feature>
<dbReference type="EnsemblBacteria" id="AAK87271">
    <property type="protein sequence ID" value="AAK87271"/>
    <property type="gene ID" value="Atu1481"/>
</dbReference>
<dbReference type="AlphaFoldDB" id="Q8U5B0"/>
<dbReference type="KEGG" id="atu:Atu1481"/>
<dbReference type="eggNOG" id="ENOG50334CS">
    <property type="taxonomic scope" value="Bacteria"/>
</dbReference>
<evidence type="ECO:0000256" key="1">
    <source>
        <dbReference type="SAM" id="SignalP"/>
    </source>
</evidence>
<feature type="signal peptide" evidence="1">
    <location>
        <begin position="1"/>
        <end position="24"/>
    </location>
</feature>
<gene>
    <name evidence="2" type="ordered locus">Atu1481</name>
</gene>
<dbReference type="GeneID" id="1133519"/>
<dbReference type="EMBL" id="AE007869">
    <property type="protein sequence ID" value="AAK87271.2"/>
    <property type="molecule type" value="Genomic_DNA"/>
</dbReference>
<dbReference type="STRING" id="176299.Atu1481"/>